<sequence>AAVITAVVLYPFILLDSNLLPYQVYQRLGYAYYITGAGTIVTLASGVLFVFHLFFTVYF</sequence>
<dbReference type="Proteomes" id="UP001195483">
    <property type="component" value="Unassembled WGS sequence"/>
</dbReference>
<keyword evidence="1" id="KW-1133">Transmembrane helix</keyword>
<feature type="non-terminal residue" evidence="2">
    <location>
        <position position="1"/>
    </location>
</feature>
<name>A0AAE0VES0_9BIVA</name>
<evidence type="ECO:0000313" key="2">
    <source>
        <dbReference type="EMBL" id="KAK3576298.1"/>
    </source>
</evidence>
<keyword evidence="3" id="KW-1185">Reference proteome</keyword>
<proteinExistence type="predicted"/>
<protein>
    <submittedName>
        <fullName evidence="2">Uncharacterized protein</fullName>
    </submittedName>
</protein>
<keyword evidence="1" id="KW-0472">Membrane</keyword>
<reference evidence="2" key="2">
    <citation type="journal article" date="2021" name="Genome Biol. Evol.">
        <title>Developing a high-quality reference genome for a parasitic bivalve with doubly uniparental inheritance (Bivalvia: Unionida).</title>
        <authorList>
            <person name="Smith C.H."/>
        </authorList>
    </citation>
    <scope>NUCLEOTIDE SEQUENCE</scope>
    <source>
        <strain evidence="2">CHS0354</strain>
        <tissue evidence="2">Mantle</tissue>
    </source>
</reference>
<keyword evidence="1" id="KW-0812">Transmembrane</keyword>
<dbReference type="AlphaFoldDB" id="A0AAE0VES0"/>
<reference evidence="2" key="3">
    <citation type="submission" date="2023-05" db="EMBL/GenBank/DDBJ databases">
        <authorList>
            <person name="Smith C.H."/>
        </authorList>
    </citation>
    <scope>NUCLEOTIDE SEQUENCE</scope>
    <source>
        <strain evidence="2">CHS0354</strain>
        <tissue evidence="2">Mantle</tissue>
    </source>
</reference>
<feature type="transmembrane region" description="Helical" evidence="1">
    <location>
        <begin position="30"/>
        <end position="55"/>
    </location>
</feature>
<evidence type="ECO:0000313" key="3">
    <source>
        <dbReference type="Proteomes" id="UP001195483"/>
    </source>
</evidence>
<reference evidence="2" key="1">
    <citation type="journal article" date="2021" name="Genome Biol. Evol.">
        <title>A High-Quality Reference Genome for a Parasitic Bivalve with Doubly Uniparental Inheritance (Bivalvia: Unionida).</title>
        <authorList>
            <person name="Smith C.H."/>
        </authorList>
    </citation>
    <scope>NUCLEOTIDE SEQUENCE</scope>
    <source>
        <strain evidence="2">CHS0354</strain>
    </source>
</reference>
<organism evidence="2 3">
    <name type="scientific">Potamilus streckersoni</name>
    <dbReference type="NCBI Taxonomy" id="2493646"/>
    <lineage>
        <taxon>Eukaryota</taxon>
        <taxon>Metazoa</taxon>
        <taxon>Spiralia</taxon>
        <taxon>Lophotrochozoa</taxon>
        <taxon>Mollusca</taxon>
        <taxon>Bivalvia</taxon>
        <taxon>Autobranchia</taxon>
        <taxon>Heteroconchia</taxon>
        <taxon>Palaeoheterodonta</taxon>
        <taxon>Unionida</taxon>
        <taxon>Unionoidea</taxon>
        <taxon>Unionidae</taxon>
        <taxon>Ambleminae</taxon>
        <taxon>Lampsilini</taxon>
        <taxon>Potamilus</taxon>
    </lineage>
</organism>
<comment type="caution">
    <text evidence="2">The sequence shown here is derived from an EMBL/GenBank/DDBJ whole genome shotgun (WGS) entry which is preliminary data.</text>
</comment>
<evidence type="ECO:0000256" key="1">
    <source>
        <dbReference type="SAM" id="Phobius"/>
    </source>
</evidence>
<gene>
    <name evidence="2" type="ORF">CHS0354_034024</name>
</gene>
<accession>A0AAE0VES0</accession>
<dbReference type="EMBL" id="JAEAOA010001984">
    <property type="protein sequence ID" value="KAK3576298.1"/>
    <property type="molecule type" value="Genomic_DNA"/>
</dbReference>